<reference evidence="2" key="2">
    <citation type="submission" date="2015-01" db="EMBL/GenBank/DDBJ databases">
        <title>Evolutionary Origins and Diversification of the Mycorrhizal Mutualists.</title>
        <authorList>
            <consortium name="DOE Joint Genome Institute"/>
            <consortium name="Mycorrhizal Genomics Consortium"/>
            <person name="Kohler A."/>
            <person name="Kuo A."/>
            <person name="Nagy L.G."/>
            <person name="Floudas D."/>
            <person name="Copeland A."/>
            <person name="Barry K.W."/>
            <person name="Cichocki N."/>
            <person name="Veneault-Fourrey C."/>
            <person name="LaButti K."/>
            <person name="Lindquist E.A."/>
            <person name="Lipzen A."/>
            <person name="Lundell T."/>
            <person name="Morin E."/>
            <person name="Murat C."/>
            <person name="Riley R."/>
            <person name="Ohm R."/>
            <person name="Sun H."/>
            <person name="Tunlid A."/>
            <person name="Henrissat B."/>
            <person name="Grigoriev I.V."/>
            <person name="Hibbett D.S."/>
            <person name="Martin F."/>
        </authorList>
    </citation>
    <scope>NUCLEOTIDE SEQUENCE [LARGE SCALE GENOMIC DNA]</scope>
    <source>
        <strain evidence="2">UH-Slu-Lm8-n1</strain>
    </source>
</reference>
<dbReference type="EMBL" id="KN836327">
    <property type="protein sequence ID" value="KIK32233.1"/>
    <property type="molecule type" value="Genomic_DNA"/>
</dbReference>
<feature type="non-terminal residue" evidence="1">
    <location>
        <position position="122"/>
    </location>
</feature>
<evidence type="ECO:0000313" key="1">
    <source>
        <dbReference type="EMBL" id="KIK32233.1"/>
    </source>
</evidence>
<dbReference type="InParanoid" id="A0A0D0AJU8"/>
<dbReference type="OrthoDB" id="2693532at2759"/>
<keyword evidence="2" id="KW-1185">Reference proteome</keyword>
<organism evidence="1 2">
    <name type="scientific">Suillus luteus UH-Slu-Lm8-n1</name>
    <dbReference type="NCBI Taxonomy" id="930992"/>
    <lineage>
        <taxon>Eukaryota</taxon>
        <taxon>Fungi</taxon>
        <taxon>Dikarya</taxon>
        <taxon>Basidiomycota</taxon>
        <taxon>Agaricomycotina</taxon>
        <taxon>Agaricomycetes</taxon>
        <taxon>Agaricomycetidae</taxon>
        <taxon>Boletales</taxon>
        <taxon>Suillineae</taxon>
        <taxon>Suillaceae</taxon>
        <taxon>Suillus</taxon>
    </lineage>
</organism>
<proteinExistence type="predicted"/>
<gene>
    <name evidence="1" type="ORF">CY34DRAFT_101949</name>
</gene>
<accession>A0A0D0AJU8</accession>
<sequence>MRNDYITKQHFGAPLTNGSVQSVSTPKGYKPDLMPQPSHLYPHCLAKDRLRLWLTAGTSPRQQQLAAQSTKVTYGTGLLIVHDVNSIAEDQRCPVGPALLLTFLSSCVRSYSGSALVLRLYS</sequence>
<dbReference type="Proteomes" id="UP000054485">
    <property type="component" value="Unassembled WGS sequence"/>
</dbReference>
<dbReference type="AlphaFoldDB" id="A0A0D0AJU8"/>
<reference evidence="1 2" key="1">
    <citation type="submission" date="2014-04" db="EMBL/GenBank/DDBJ databases">
        <authorList>
            <consortium name="DOE Joint Genome Institute"/>
            <person name="Kuo A."/>
            <person name="Ruytinx J."/>
            <person name="Rineau F."/>
            <person name="Colpaert J."/>
            <person name="Kohler A."/>
            <person name="Nagy L.G."/>
            <person name="Floudas D."/>
            <person name="Copeland A."/>
            <person name="Barry K.W."/>
            <person name="Cichocki N."/>
            <person name="Veneault-Fourrey C."/>
            <person name="LaButti K."/>
            <person name="Lindquist E.A."/>
            <person name="Lipzen A."/>
            <person name="Lundell T."/>
            <person name="Morin E."/>
            <person name="Murat C."/>
            <person name="Sun H."/>
            <person name="Tunlid A."/>
            <person name="Henrissat B."/>
            <person name="Grigoriev I.V."/>
            <person name="Hibbett D.S."/>
            <person name="Martin F."/>
            <person name="Nordberg H.P."/>
            <person name="Cantor M.N."/>
            <person name="Hua S.X."/>
        </authorList>
    </citation>
    <scope>NUCLEOTIDE SEQUENCE [LARGE SCALE GENOMIC DNA]</scope>
    <source>
        <strain evidence="1 2">UH-Slu-Lm8-n1</strain>
    </source>
</reference>
<protein>
    <submittedName>
        <fullName evidence="1">Uncharacterized protein</fullName>
    </submittedName>
</protein>
<dbReference type="HOGENOM" id="CLU_2032248_0_0_1"/>
<name>A0A0D0AJU8_9AGAM</name>
<evidence type="ECO:0000313" key="2">
    <source>
        <dbReference type="Proteomes" id="UP000054485"/>
    </source>
</evidence>
<dbReference type="STRING" id="930992.A0A0D0AJU8"/>